<evidence type="ECO:0000313" key="1">
    <source>
        <dbReference type="EMBL" id="CAL0320200.1"/>
    </source>
</evidence>
<dbReference type="AlphaFoldDB" id="A0AAV1XEK6"/>
<sequence length="197" mass="21463">MEDIPRMANIPTPCSHNQPNTHLTLPISLPITITVASSTTRIPITFTVNSSTISVAPIPRDTQYGLSLYASTTNSLGLLLHISTLSLPTIINIATDTMFVTSTVSANRAVHFYPVANPDRVPITQRSRPFEIFNLTSITETAAISMPIMVTINISVDTNTSIIMNVVIFNDAMVITSDTVTRIDGYIAILTMGSRRR</sequence>
<organism evidence="1 2">
    <name type="scientific">Lupinus luteus</name>
    <name type="common">European yellow lupine</name>
    <dbReference type="NCBI Taxonomy" id="3873"/>
    <lineage>
        <taxon>Eukaryota</taxon>
        <taxon>Viridiplantae</taxon>
        <taxon>Streptophyta</taxon>
        <taxon>Embryophyta</taxon>
        <taxon>Tracheophyta</taxon>
        <taxon>Spermatophyta</taxon>
        <taxon>Magnoliopsida</taxon>
        <taxon>eudicotyledons</taxon>
        <taxon>Gunneridae</taxon>
        <taxon>Pentapetalae</taxon>
        <taxon>rosids</taxon>
        <taxon>fabids</taxon>
        <taxon>Fabales</taxon>
        <taxon>Fabaceae</taxon>
        <taxon>Papilionoideae</taxon>
        <taxon>50 kb inversion clade</taxon>
        <taxon>genistoids sensu lato</taxon>
        <taxon>core genistoids</taxon>
        <taxon>Genisteae</taxon>
        <taxon>Lupinus</taxon>
    </lineage>
</organism>
<dbReference type="Proteomes" id="UP001497480">
    <property type="component" value="Unassembled WGS sequence"/>
</dbReference>
<accession>A0AAV1XEK6</accession>
<gene>
    <name evidence="1" type="ORF">LLUT_LOCUS21260</name>
</gene>
<name>A0AAV1XEK6_LUPLU</name>
<evidence type="ECO:0000313" key="2">
    <source>
        <dbReference type="Proteomes" id="UP001497480"/>
    </source>
</evidence>
<proteinExistence type="predicted"/>
<keyword evidence="2" id="KW-1185">Reference proteome</keyword>
<dbReference type="EMBL" id="CAXHTB010000014">
    <property type="protein sequence ID" value="CAL0320200.1"/>
    <property type="molecule type" value="Genomic_DNA"/>
</dbReference>
<comment type="caution">
    <text evidence="1">The sequence shown here is derived from an EMBL/GenBank/DDBJ whole genome shotgun (WGS) entry which is preliminary data.</text>
</comment>
<protein>
    <submittedName>
        <fullName evidence="1">Uncharacterized protein</fullName>
    </submittedName>
</protein>
<reference evidence="1 2" key="1">
    <citation type="submission" date="2024-03" db="EMBL/GenBank/DDBJ databases">
        <authorList>
            <person name="Martinez-Hernandez J."/>
        </authorList>
    </citation>
    <scope>NUCLEOTIDE SEQUENCE [LARGE SCALE GENOMIC DNA]</scope>
</reference>